<keyword evidence="2" id="KW-0378">Hydrolase</keyword>
<dbReference type="PANTHER" id="PTHR12121:SF36">
    <property type="entry name" value="ENDONUCLEASE_EXONUCLEASE_PHOSPHATASE DOMAIN-CONTAINING PROTEIN"/>
    <property type="match status" value="1"/>
</dbReference>
<dbReference type="OrthoDB" id="276515at2759"/>
<protein>
    <submittedName>
        <fullName evidence="2">Putative endonuclease exonuclease phosphatase protein</fullName>
    </submittedName>
</protein>
<dbReference type="GO" id="GO:0004519">
    <property type="term" value="F:endonuclease activity"/>
    <property type="evidence" value="ECO:0007669"/>
    <property type="project" value="UniProtKB-KW"/>
</dbReference>
<proteinExistence type="predicted"/>
<dbReference type="AlphaFoldDB" id="M7THM6"/>
<dbReference type="Gene3D" id="3.60.10.10">
    <property type="entry name" value="Endonuclease/exonuclease/phosphatase"/>
    <property type="match status" value="1"/>
</dbReference>
<dbReference type="EMBL" id="KB706696">
    <property type="protein sequence ID" value="EMR66215.1"/>
    <property type="molecule type" value="Genomic_DNA"/>
</dbReference>
<keyword evidence="3" id="KW-1185">Reference proteome</keyword>
<dbReference type="eggNOG" id="ENOG502QWP1">
    <property type="taxonomic scope" value="Eukaryota"/>
</dbReference>
<keyword evidence="2" id="KW-0269">Exonuclease</keyword>
<accession>M7THM6</accession>
<dbReference type="CDD" id="cd09083">
    <property type="entry name" value="EEP-1"/>
    <property type="match status" value="1"/>
</dbReference>
<keyword evidence="2" id="KW-0255">Endonuclease</keyword>
<feature type="chain" id="PRO_5004085606" evidence="1">
    <location>
        <begin position="20"/>
        <end position="325"/>
    </location>
</feature>
<sequence>MIFSKIITSLLLAAAQSQGAHIPSTSSRTTLLNLRIISFNIRYAAPASGNEKGWDVRGPYVIDQLSEAATNTTATGTVPVVVGLQEVLHEQLVDIKAGLNGGSSAATVADDDWTHIGTGRDDGAEAGEYCPILYRRTAVNLLDSTQKWLSKTPGEPSLWPGAGSKRYVVVGVFEHPASGKRFIAANTHLDNASREARVEGIKIVLDVIRGVQDKWGPLGVTLSGDFNSEPTEDEEDAYSTLREDGYLRDLYTLAGDTRRSGPYTTFSGFEPDEEKEVEKRIDFIHVGPDPEETWSVQDYQVIGNVVDDIYISDHKAVVGDITLTL</sequence>
<dbReference type="KEGG" id="ela:UCREL1_6788"/>
<dbReference type="Proteomes" id="UP000012174">
    <property type="component" value="Unassembled WGS sequence"/>
</dbReference>
<evidence type="ECO:0000313" key="3">
    <source>
        <dbReference type="Proteomes" id="UP000012174"/>
    </source>
</evidence>
<evidence type="ECO:0000256" key="1">
    <source>
        <dbReference type="SAM" id="SignalP"/>
    </source>
</evidence>
<dbReference type="OMA" id="DSMPDNI"/>
<dbReference type="InterPro" id="IPR036691">
    <property type="entry name" value="Endo/exonu/phosph_ase_sf"/>
</dbReference>
<dbReference type="STRING" id="1287681.M7THM6"/>
<organism evidence="2 3">
    <name type="scientific">Eutypa lata (strain UCR-EL1)</name>
    <name type="common">Grapevine dieback disease fungus</name>
    <name type="synonym">Eutypa armeniacae</name>
    <dbReference type="NCBI Taxonomy" id="1287681"/>
    <lineage>
        <taxon>Eukaryota</taxon>
        <taxon>Fungi</taxon>
        <taxon>Dikarya</taxon>
        <taxon>Ascomycota</taxon>
        <taxon>Pezizomycotina</taxon>
        <taxon>Sordariomycetes</taxon>
        <taxon>Xylariomycetidae</taxon>
        <taxon>Xylariales</taxon>
        <taxon>Diatrypaceae</taxon>
        <taxon>Eutypa</taxon>
    </lineage>
</organism>
<reference evidence="3" key="1">
    <citation type="journal article" date="2013" name="Genome Announc.">
        <title>Draft genome sequence of the grapevine dieback fungus Eutypa lata UCR-EL1.</title>
        <authorList>
            <person name="Blanco-Ulate B."/>
            <person name="Rolshausen P.E."/>
            <person name="Cantu D."/>
        </authorList>
    </citation>
    <scope>NUCLEOTIDE SEQUENCE [LARGE SCALE GENOMIC DNA]</scope>
    <source>
        <strain evidence="3">UCR-EL1</strain>
    </source>
</reference>
<keyword evidence="2" id="KW-0540">Nuclease</keyword>
<dbReference type="PANTHER" id="PTHR12121">
    <property type="entry name" value="CARBON CATABOLITE REPRESSOR PROTEIN 4"/>
    <property type="match status" value="1"/>
</dbReference>
<dbReference type="HOGENOM" id="CLU_030508_0_2_1"/>
<evidence type="ECO:0000313" key="2">
    <source>
        <dbReference type="EMBL" id="EMR66215.1"/>
    </source>
</evidence>
<keyword evidence="1" id="KW-0732">Signal</keyword>
<gene>
    <name evidence="2" type="ORF">UCREL1_6788</name>
</gene>
<dbReference type="GO" id="GO:0000175">
    <property type="term" value="F:3'-5'-RNA exonuclease activity"/>
    <property type="evidence" value="ECO:0007669"/>
    <property type="project" value="TreeGrafter"/>
</dbReference>
<name>M7THM6_EUTLA</name>
<dbReference type="InterPro" id="IPR050410">
    <property type="entry name" value="CCR4/nocturin_mRNA_transcr"/>
</dbReference>
<dbReference type="SUPFAM" id="SSF56219">
    <property type="entry name" value="DNase I-like"/>
    <property type="match status" value="1"/>
</dbReference>
<feature type="signal peptide" evidence="1">
    <location>
        <begin position="1"/>
        <end position="19"/>
    </location>
</feature>